<dbReference type="Pfam" id="PF00990">
    <property type="entry name" value="GGDEF"/>
    <property type="match status" value="1"/>
</dbReference>
<dbReference type="PANTHER" id="PTHR46663:SF4">
    <property type="entry name" value="DIGUANYLATE CYCLASE DGCT-RELATED"/>
    <property type="match status" value="1"/>
</dbReference>
<evidence type="ECO:0000313" key="2">
    <source>
        <dbReference type="EMBL" id="SLN09882.1"/>
    </source>
</evidence>
<sequence>MSLSRPDRDAALSPGLCQSAEGAAGAVRGRADAEAADLPRDAPSAGIADGTGPVLIGQAAHPLPPMPQGALDILAPMHLVLDATGHVSHAGPTMQKLRPDVPMAGQRFLELFELSRPRAVDSMAALLASAGIKLHLRLRDAPRTALKAVLAPLLPDEAGRAGAVVTFSFGISILDGIQTYTLHSGDFAPTDLTIEMLYLIEAKTLAMEASRTLNLRLQGAKIAAEEQAFTDTLTGLKNRRALDHVLARLIRTGQDFSLMHLDLDWFKQVNDGHGHAAGDYVLQHVARLMLDETRAGDTVARIGGDEFVLLFHNLTKRSRIEEIAARLLARLEQPVTFEGAVCRISCSMGTTLSSAYDAPRADQMLADADAALYASKHSGRGRHSFHVPPPG</sequence>
<dbReference type="EMBL" id="FWFN01000001">
    <property type="protein sequence ID" value="SLN09882.1"/>
    <property type="molecule type" value="Genomic_DNA"/>
</dbReference>
<feature type="domain" description="GGDEF" evidence="1">
    <location>
        <begin position="254"/>
        <end position="388"/>
    </location>
</feature>
<dbReference type="SUPFAM" id="SSF55073">
    <property type="entry name" value="Nucleotide cyclase"/>
    <property type="match status" value="1"/>
</dbReference>
<dbReference type="SMART" id="SM00267">
    <property type="entry name" value="GGDEF"/>
    <property type="match status" value="1"/>
</dbReference>
<dbReference type="AlphaFoldDB" id="A0A1X6Y419"/>
<dbReference type="CDD" id="cd01949">
    <property type="entry name" value="GGDEF"/>
    <property type="match status" value="1"/>
</dbReference>
<name>A0A1X6Y419_9RHOB</name>
<dbReference type="InterPro" id="IPR000160">
    <property type="entry name" value="GGDEF_dom"/>
</dbReference>
<proteinExistence type="predicted"/>
<dbReference type="NCBIfam" id="TIGR00254">
    <property type="entry name" value="GGDEF"/>
    <property type="match status" value="1"/>
</dbReference>
<organism evidence="2 3">
    <name type="scientific">Pseudooceanicola marinus</name>
    <dbReference type="NCBI Taxonomy" id="396013"/>
    <lineage>
        <taxon>Bacteria</taxon>
        <taxon>Pseudomonadati</taxon>
        <taxon>Pseudomonadota</taxon>
        <taxon>Alphaproteobacteria</taxon>
        <taxon>Rhodobacterales</taxon>
        <taxon>Paracoccaceae</taxon>
        <taxon>Pseudooceanicola</taxon>
    </lineage>
</organism>
<evidence type="ECO:0000313" key="3">
    <source>
        <dbReference type="Proteomes" id="UP000193963"/>
    </source>
</evidence>
<dbReference type="InterPro" id="IPR042463">
    <property type="entry name" value="HNOB_dom_associated_sf"/>
</dbReference>
<accession>A0A1X6Y419</accession>
<dbReference type="PROSITE" id="PS50887">
    <property type="entry name" value="GGDEF"/>
    <property type="match status" value="1"/>
</dbReference>
<dbReference type="InterPro" id="IPR043128">
    <property type="entry name" value="Rev_trsase/Diguanyl_cyclase"/>
</dbReference>
<dbReference type="InterPro" id="IPR052163">
    <property type="entry name" value="DGC-Regulatory_Protein"/>
</dbReference>
<keyword evidence="2" id="KW-0548">Nucleotidyltransferase</keyword>
<gene>
    <name evidence="2" type="primary">yegE</name>
    <name evidence="2" type="ORF">PSM7751_00020</name>
</gene>
<dbReference type="PANTHER" id="PTHR46663">
    <property type="entry name" value="DIGUANYLATE CYCLASE DGCT-RELATED"/>
    <property type="match status" value="1"/>
</dbReference>
<dbReference type="Proteomes" id="UP000193963">
    <property type="component" value="Unassembled WGS sequence"/>
</dbReference>
<dbReference type="GO" id="GO:0052621">
    <property type="term" value="F:diguanylate cyclase activity"/>
    <property type="evidence" value="ECO:0007669"/>
    <property type="project" value="UniProtKB-EC"/>
</dbReference>
<dbReference type="FunFam" id="3.30.70.270:FF:000001">
    <property type="entry name" value="Diguanylate cyclase domain protein"/>
    <property type="match status" value="1"/>
</dbReference>
<keyword evidence="2" id="KW-0808">Transferase</keyword>
<protein>
    <submittedName>
        <fullName evidence="2">Putative diguanylate cyclase YegE</fullName>
        <ecNumber evidence="2">2.7.7.65</ecNumber>
    </submittedName>
</protein>
<reference evidence="2 3" key="1">
    <citation type="submission" date="2017-03" db="EMBL/GenBank/DDBJ databases">
        <authorList>
            <person name="Afonso C.L."/>
            <person name="Miller P.J."/>
            <person name="Scott M.A."/>
            <person name="Spackman E."/>
            <person name="Goraichik I."/>
            <person name="Dimitrov K.M."/>
            <person name="Suarez D.L."/>
            <person name="Swayne D.E."/>
        </authorList>
    </citation>
    <scope>NUCLEOTIDE SEQUENCE [LARGE SCALE GENOMIC DNA]</scope>
    <source>
        <strain evidence="2 3">CECT 7751</strain>
    </source>
</reference>
<dbReference type="Gene3D" id="3.30.70.270">
    <property type="match status" value="1"/>
</dbReference>
<keyword evidence="3" id="KW-1185">Reference proteome</keyword>
<dbReference type="Gene3D" id="3.30.450.260">
    <property type="entry name" value="Haem NO binding associated domain"/>
    <property type="match status" value="1"/>
</dbReference>
<evidence type="ECO:0000259" key="1">
    <source>
        <dbReference type="PROSITE" id="PS50887"/>
    </source>
</evidence>
<dbReference type="InterPro" id="IPR029787">
    <property type="entry name" value="Nucleotide_cyclase"/>
</dbReference>
<dbReference type="EC" id="2.7.7.65" evidence="2"/>